<dbReference type="SUPFAM" id="SSF51735">
    <property type="entry name" value="NAD(P)-binding Rossmann-fold domains"/>
    <property type="match status" value="1"/>
</dbReference>
<keyword evidence="4" id="KW-1185">Reference proteome</keyword>
<sequence length="266" mass="27422">MEKAQLSVERKMVSNKVFADRHVLVTGGSSGIGRAAALAFAGQGAASVTVTGRRREPLEEVAALHPVVVPVVADVATDAGATAVAESIKARSGMIDVIVHNAGVFRRTPLADMELEAVRELLDVNVFGPVLLTGRLSPLLRSPGGNIVVVSSINGRVASAGVSVYSATKAAVDSLVASWAVELAPRGIRVNGVAPGTVLTPILAAGGVPSTDAEEWRADYARTSPAGRIGRVEDVVPWITRLAEPVSSWVTGEVIVVDGGKTLVGL</sequence>
<comment type="similarity">
    <text evidence="1">Belongs to the short-chain dehydrogenases/reductases (SDR) family.</text>
</comment>
<dbReference type="InterPro" id="IPR020904">
    <property type="entry name" value="Sc_DH/Rdtase_CS"/>
</dbReference>
<dbReference type="InterPro" id="IPR057326">
    <property type="entry name" value="KR_dom"/>
</dbReference>
<organism evidence="3 4">
    <name type="scientific">Nocardia testacea</name>
    <dbReference type="NCBI Taxonomy" id="248551"/>
    <lineage>
        <taxon>Bacteria</taxon>
        <taxon>Bacillati</taxon>
        <taxon>Actinomycetota</taxon>
        <taxon>Actinomycetes</taxon>
        <taxon>Mycobacteriales</taxon>
        <taxon>Nocardiaceae</taxon>
        <taxon>Nocardia</taxon>
    </lineage>
</organism>
<dbReference type="InterPro" id="IPR036291">
    <property type="entry name" value="NAD(P)-bd_dom_sf"/>
</dbReference>
<accession>A0ABW7VXG2</accession>
<dbReference type="PROSITE" id="PS00061">
    <property type="entry name" value="ADH_SHORT"/>
    <property type="match status" value="1"/>
</dbReference>
<dbReference type="CDD" id="cd05233">
    <property type="entry name" value="SDR_c"/>
    <property type="match status" value="1"/>
</dbReference>
<dbReference type="GO" id="GO:0016491">
    <property type="term" value="F:oxidoreductase activity"/>
    <property type="evidence" value="ECO:0007669"/>
    <property type="project" value="UniProtKB-KW"/>
</dbReference>
<comment type="caution">
    <text evidence="3">The sequence shown here is derived from an EMBL/GenBank/DDBJ whole genome shotgun (WGS) entry which is preliminary data.</text>
</comment>
<evidence type="ECO:0000313" key="4">
    <source>
        <dbReference type="Proteomes" id="UP001611494"/>
    </source>
</evidence>
<dbReference type="InterPro" id="IPR002347">
    <property type="entry name" value="SDR_fam"/>
</dbReference>
<dbReference type="PANTHER" id="PTHR43975">
    <property type="entry name" value="ZGC:101858"/>
    <property type="match status" value="1"/>
</dbReference>
<dbReference type="Pfam" id="PF13561">
    <property type="entry name" value="adh_short_C2"/>
    <property type="match status" value="1"/>
</dbReference>
<dbReference type="Gene3D" id="3.40.50.720">
    <property type="entry name" value="NAD(P)-binding Rossmann-like Domain"/>
    <property type="match status" value="1"/>
</dbReference>
<dbReference type="EMBL" id="JBIRYL010000001">
    <property type="protein sequence ID" value="MFI2230163.1"/>
    <property type="molecule type" value="Genomic_DNA"/>
</dbReference>
<keyword evidence="3" id="KW-0560">Oxidoreductase</keyword>
<dbReference type="PANTHER" id="PTHR43975:SF2">
    <property type="entry name" value="EG:BACR7A4.14 PROTEIN-RELATED"/>
    <property type="match status" value="1"/>
</dbReference>
<protein>
    <submittedName>
        <fullName evidence="3">SDR family NAD(P)-dependent oxidoreductase</fullName>
        <ecNumber evidence="3">1.1.1.-</ecNumber>
    </submittedName>
</protein>
<name>A0ABW7VXG2_9NOCA</name>
<dbReference type="PRINTS" id="PR00080">
    <property type="entry name" value="SDRFAMILY"/>
</dbReference>
<evidence type="ECO:0000256" key="1">
    <source>
        <dbReference type="ARBA" id="ARBA00006484"/>
    </source>
</evidence>
<dbReference type="RefSeq" id="WP_397061503.1">
    <property type="nucleotide sequence ID" value="NZ_JBIRYL010000001.1"/>
</dbReference>
<reference evidence="3 4" key="1">
    <citation type="submission" date="2024-10" db="EMBL/GenBank/DDBJ databases">
        <title>The Natural Products Discovery Center: Release of the First 8490 Sequenced Strains for Exploring Actinobacteria Biosynthetic Diversity.</title>
        <authorList>
            <person name="Kalkreuter E."/>
            <person name="Kautsar S.A."/>
            <person name="Yang D."/>
            <person name="Bader C.D."/>
            <person name="Teijaro C.N."/>
            <person name="Fluegel L."/>
            <person name="Davis C.M."/>
            <person name="Simpson J.R."/>
            <person name="Lauterbach L."/>
            <person name="Steele A.D."/>
            <person name="Gui C."/>
            <person name="Meng S."/>
            <person name="Li G."/>
            <person name="Viehrig K."/>
            <person name="Ye F."/>
            <person name="Su P."/>
            <person name="Kiefer A.F."/>
            <person name="Nichols A."/>
            <person name="Cepeda A.J."/>
            <person name="Yan W."/>
            <person name="Fan B."/>
            <person name="Jiang Y."/>
            <person name="Adhikari A."/>
            <person name="Zheng C.-J."/>
            <person name="Schuster L."/>
            <person name="Cowan T.M."/>
            <person name="Smanski M.J."/>
            <person name="Chevrette M.G."/>
            <person name="De Carvalho L.P.S."/>
            <person name="Shen B."/>
        </authorList>
    </citation>
    <scope>NUCLEOTIDE SEQUENCE [LARGE SCALE GENOMIC DNA]</scope>
    <source>
        <strain evidence="3 4">NPDC019377</strain>
    </source>
</reference>
<dbReference type="Proteomes" id="UP001611494">
    <property type="component" value="Unassembled WGS sequence"/>
</dbReference>
<evidence type="ECO:0000259" key="2">
    <source>
        <dbReference type="SMART" id="SM00822"/>
    </source>
</evidence>
<feature type="domain" description="Ketoreductase" evidence="2">
    <location>
        <begin position="21"/>
        <end position="196"/>
    </location>
</feature>
<dbReference type="PRINTS" id="PR00081">
    <property type="entry name" value="GDHRDH"/>
</dbReference>
<dbReference type="EC" id="1.1.1.-" evidence="3"/>
<gene>
    <name evidence="3" type="ORF">ACH49Z_09970</name>
</gene>
<evidence type="ECO:0000313" key="3">
    <source>
        <dbReference type="EMBL" id="MFI2230163.1"/>
    </source>
</evidence>
<dbReference type="SMART" id="SM00822">
    <property type="entry name" value="PKS_KR"/>
    <property type="match status" value="1"/>
</dbReference>
<proteinExistence type="inferred from homology"/>